<dbReference type="InterPro" id="IPR001898">
    <property type="entry name" value="SLC13A/DASS"/>
</dbReference>
<feature type="transmembrane region" description="Helical" evidence="8">
    <location>
        <begin position="440"/>
        <end position="460"/>
    </location>
</feature>
<feature type="transmembrane region" description="Helical" evidence="8">
    <location>
        <begin position="303"/>
        <end position="322"/>
    </location>
</feature>
<feature type="transmembrane region" description="Helical" evidence="8">
    <location>
        <begin position="186"/>
        <end position="203"/>
    </location>
</feature>
<evidence type="ECO:0000256" key="1">
    <source>
        <dbReference type="ARBA" id="ARBA00004141"/>
    </source>
</evidence>
<dbReference type="GO" id="GO:0005886">
    <property type="term" value="C:plasma membrane"/>
    <property type="evidence" value="ECO:0007669"/>
    <property type="project" value="TreeGrafter"/>
</dbReference>
<name>A0A1I6CNE8_9FIRM</name>
<keyword evidence="6 8" id="KW-0472">Membrane</keyword>
<keyword evidence="5 8" id="KW-1133">Transmembrane helix</keyword>
<dbReference type="GO" id="GO:1905039">
    <property type="term" value="P:carboxylic acid transmembrane transport"/>
    <property type="evidence" value="ECO:0007669"/>
    <property type="project" value="UniProtKB-ARBA"/>
</dbReference>
<feature type="transmembrane region" description="Helical" evidence="8">
    <location>
        <begin position="80"/>
        <end position="103"/>
    </location>
</feature>
<evidence type="ECO:0000256" key="5">
    <source>
        <dbReference type="ARBA" id="ARBA00022989"/>
    </source>
</evidence>
<feature type="transmembrane region" description="Helical" evidence="8">
    <location>
        <begin position="359"/>
        <end position="381"/>
    </location>
</feature>
<feature type="transmembrane region" description="Helical" evidence="8">
    <location>
        <begin position="52"/>
        <end position="68"/>
    </location>
</feature>
<feature type="transmembrane region" description="Helical" evidence="8">
    <location>
        <begin position="212"/>
        <end position="231"/>
    </location>
</feature>
<evidence type="ECO:0000313" key="9">
    <source>
        <dbReference type="EMBL" id="SFQ94707.1"/>
    </source>
</evidence>
<sequence>MSVPVINPVINLFRLKLELGGLALKAHAEQQVAGLESKSQSFLAQFFSERKWFLLAAAVAAAICLMPTPEGLSVQGKYAVGLMAFVVICFFTEAIPLPAVALIIGSYQVVMGLSSFRDVPKTFMNDAVGFIMGALMIGAMLVKHNIHNKIALAILNVAGTKVNRVVLGITTFCAFSAGFISEHATATIMLPVGMGIVSLSGGINKVPRLGKLLMLAIAYGCVIGGLASPSGGARNALMIGFLYKYDISISYGQWLLMCMPFTIIMIPFVTFWLTKVFKPEVTDLSKAVEEIKKEMASAGPMTAQAKMALVLFLTVLVLWITASEHLGLGNIAIMGAVLAMILGLVDWKYLQEQTQWGVVLLYAGAISMGAMLASTGAAMWLAQNFLALASALGIKSGLPLLAATTAITAITTNTMADGPTVAVLGPILLQVADLAKTSPFAIGISTSLGAAFAYLLIIGTPANAIVYGPGYLKASDYLKAGSVLFLVSLVLVIFGLAGFWWKILGIW</sequence>
<dbReference type="NCBIfam" id="TIGR00785">
    <property type="entry name" value="dass"/>
    <property type="match status" value="1"/>
</dbReference>
<evidence type="ECO:0000256" key="2">
    <source>
        <dbReference type="ARBA" id="ARBA00006772"/>
    </source>
</evidence>
<feature type="transmembrane region" description="Helical" evidence="8">
    <location>
        <begin position="328"/>
        <end position="347"/>
    </location>
</feature>
<accession>A0A1I6CNE8</accession>
<gene>
    <name evidence="9" type="ORF">SAMN05660706_10138</name>
</gene>
<feature type="transmembrane region" description="Helical" evidence="8">
    <location>
        <begin position="251"/>
        <end position="273"/>
    </location>
</feature>
<dbReference type="PANTHER" id="PTHR10283:SF82">
    <property type="entry name" value="SOLUTE CARRIER FAMILY 13 MEMBER 2"/>
    <property type="match status" value="1"/>
</dbReference>
<comment type="similarity">
    <text evidence="2">Belongs to the SLC13A/DASS transporter (TC 2.A.47) family. NADC subfamily.</text>
</comment>
<dbReference type="Pfam" id="PF00939">
    <property type="entry name" value="Na_sulph_symp"/>
    <property type="match status" value="1"/>
</dbReference>
<evidence type="ECO:0000256" key="8">
    <source>
        <dbReference type="SAM" id="Phobius"/>
    </source>
</evidence>
<dbReference type="PANTHER" id="PTHR10283">
    <property type="entry name" value="SOLUTE CARRIER FAMILY 13 MEMBER"/>
    <property type="match status" value="1"/>
</dbReference>
<evidence type="ECO:0000256" key="4">
    <source>
        <dbReference type="ARBA" id="ARBA00022692"/>
    </source>
</evidence>
<dbReference type="EMBL" id="FOYM01000001">
    <property type="protein sequence ID" value="SFQ94707.1"/>
    <property type="molecule type" value="Genomic_DNA"/>
</dbReference>
<comment type="subcellular location">
    <subcellularLocation>
        <location evidence="1">Membrane</location>
        <topology evidence="1">Multi-pass membrane protein</topology>
    </subcellularLocation>
</comment>
<evidence type="ECO:0000256" key="7">
    <source>
        <dbReference type="ARBA" id="ARBA00031174"/>
    </source>
</evidence>
<proteinExistence type="inferred from homology"/>
<evidence type="ECO:0000313" key="10">
    <source>
        <dbReference type="Proteomes" id="UP000199584"/>
    </source>
</evidence>
<organism evidence="9 10">
    <name type="scientific">Desulfoscipio geothermicus DSM 3669</name>
    <dbReference type="NCBI Taxonomy" id="1121426"/>
    <lineage>
        <taxon>Bacteria</taxon>
        <taxon>Bacillati</taxon>
        <taxon>Bacillota</taxon>
        <taxon>Clostridia</taxon>
        <taxon>Eubacteriales</taxon>
        <taxon>Desulfallaceae</taxon>
        <taxon>Desulfoscipio</taxon>
    </lineage>
</organism>
<feature type="transmembrane region" description="Helical" evidence="8">
    <location>
        <begin position="480"/>
        <end position="501"/>
    </location>
</feature>
<dbReference type="OrthoDB" id="37272at2"/>
<reference evidence="10" key="1">
    <citation type="submission" date="2016-10" db="EMBL/GenBank/DDBJ databases">
        <authorList>
            <person name="Varghese N."/>
            <person name="Submissions S."/>
        </authorList>
    </citation>
    <scope>NUCLEOTIDE SEQUENCE [LARGE SCALE GENOMIC DNA]</scope>
    <source>
        <strain evidence="10">DSM 3669</strain>
    </source>
</reference>
<feature type="transmembrane region" description="Helical" evidence="8">
    <location>
        <begin position="123"/>
        <end position="142"/>
    </location>
</feature>
<protein>
    <recommendedName>
        <fullName evidence="3">Sodium-dependent dicarboxylate transporter SdcS</fullName>
    </recommendedName>
    <alternativeName>
        <fullName evidence="7">Na(+)/dicarboxylate symporter</fullName>
    </alternativeName>
</protein>
<evidence type="ECO:0000256" key="3">
    <source>
        <dbReference type="ARBA" id="ARBA00020150"/>
    </source>
</evidence>
<keyword evidence="10" id="KW-1185">Reference proteome</keyword>
<feature type="transmembrane region" description="Helical" evidence="8">
    <location>
        <begin position="162"/>
        <end position="180"/>
    </location>
</feature>
<dbReference type="GO" id="GO:0008514">
    <property type="term" value="F:organic anion transmembrane transporter activity"/>
    <property type="evidence" value="ECO:0007669"/>
    <property type="project" value="UniProtKB-ARBA"/>
</dbReference>
<evidence type="ECO:0000256" key="6">
    <source>
        <dbReference type="ARBA" id="ARBA00023136"/>
    </source>
</evidence>
<dbReference type="AlphaFoldDB" id="A0A1I6CNE8"/>
<dbReference type="Proteomes" id="UP000199584">
    <property type="component" value="Unassembled WGS sequence"/>
</dbReference>
<keyword evidence="4 8" id="KW-0812">Transmembrane</keyword>